<evidence type="ECO:0000256" key="1">
    <source>
        <dbReference type="SAM" id="SignalP"/>
    </source>
</evidence>
<dbReference type="AlphaFoldDB" id="L2GY91"/>
<keyword evidence="1" id="KW-0732">Signal</keyword>
<dbReference type="OrthoDB" id="10349522at2759"/>
<dbReference type="HOGENOM" id="CLU_1519003_0_0_1"/>
<dbReference type="Proteomes" id="UP000011081">
    <property type="component" value="Unassembled WGS sequence"/>
</dbReference>
<dbReference type="EMBL" id="GL877408">
    <property type="protein sequence ID" value="ELA48060.1"/>
    <property type="molecule type" value="Genomic_DNA"/>
</dbReference>
<accession>L2GY91</accession>
<feature type="signal peptide" evidence="1">
    <location>
        <begin position="1"/>
        <end position="20"/>
    </location>
</feature>
<sequence length="177" mass="20214">MKLFLVLLSAFCLEKHFVISSEVKVEQKVVHSSPLLSYLEVRSTIDGEHHLYLKFSPHIMPRLQALDQQGLSFTFFEKENIIRITCNGPLVFTLPIYKVLSRVFSYLANIDRSVLLICPIAVKKTRSSTVEKHVIFTGNECADLPLIPDFSFPFKAFSLCGIILFFTLNFCVTEFCN</sequence>
<proteinExistence type="predicted"/>
<name>L2GY91_VAVCU</name>
<gene>
    <name evidence="2" type="ORF">VCUG_00483</name>
</gene>
<feature type="chain" id="PRO_5003960263" evidence="1">
    <location>
        <begin position="21"/>
        <end position="177"/>
    </location>
</feature>
<dbReference type="GeneID" id="19878370"/>
<keyword evidence="3" id="KW-1185">Reference proteome</keyword>
<protein>
    <submittedName>
        <fullName evidence="2">Uncharacterized protein</fullName>
    </submittedName>
</protein>
<dbReference type="OMA" id="CPIAVKK"/>
<evidence type="ECO:0000313" key="2">
    <source>
        <dbReference type="EMBL" id="ELA48060.1"/>
    </source>
</evidence>
<dbReference type="InParanoid" id="L2GY91"/>
<dbReference type="VEuPathDB" id="MicrosporidiaDB:VCUG_00483"/>
<organism evidence="2 3">
    <name type="scientific">Vavraia culicis (isolate floridensis)</name>
    <name type="common">Microsporidian parasite</name>
    <dbReference type="NCBI Taxonomy" id="948595"/>
    <lineage>
        <taxon>Eukaryota</taxon>
        <taxon>Fungi</taxon>
        <taxon>Fungi incertae sedis</taxon>
        <taxon>Microsporidia</taxon>
        <taxon>Pleistophoridae</taxon>
        <taxon>Vavraia</taxon>
    </lineage>
</organism>
<evidence type="ECO:0000313" key="3">
    <source>
        <dbReference type="Proteomes" id="UP000011081"/>
    </source>
</evidence>
<reference evidence="3" key="1">
    <citation type="submission" date="2011-03" db="EMBL/GenBank/DDBJ databases">
        <title>The genome sequence of Vavraia culicis strain floridensis.</title>
        <authorList>
            <consortium name="The Broad Institute Genome Sequencing Platform"/>
            <person name="Cuomo C."/>
            <person name="Becnel J."/>
            <person name="Sanscrainte N."/>
            <person name="Young S.K."/>
            <person name="Zeng Q."/>
            <person name="Gargeya S."/>
            <person name="Fitzgerald M."/>
            <person name="Haas B."/>
            <person name="Abouelleil A."/>
            <person name="Alvarado L."/>
            <person name="Arachchi H.M."/>
            <person name="Berlin A."/>
            <person name="Chapman S.B."/>
            <person name="Gearin G."/>
            <person name="Goldberg J."/>
            <person name="Griggs A."/>
            <person name="Gujja S."/>
            <person name="Hansen M."/>
            <person name="Heiman D."/>
            <person name="Howarth C."/>
            <person name="Larimer J."/>
            <person name="Lui A."/>
            <person name="MacDonald P.J.P."/>
            <person name="McCowen C."/>
            <person name="Montmayeur A."/>
            <person name="Murphy C."/>
            <person name="Neiman D."/>
            <person name="Pearson M."/>
            <person name="Priest M."/>
            <person name="Roberts A."/>
            <person name="Saif S."/>
            <person name="Shea T."/>
            <person name="Sisk P."/>
            <person name="Stolte C."/>
            <person name="Sykes S."/>
            <person name="Wortman J."/>
            <person name="Nusbaum C."/>
            <person name="Birren B."/>
        </authorList>
    </citation>
    <scope>NUCLEOTIDE SEQUENCE [LARGE SCALE GENOMIC DNA]</scope>
    <source>
        <strain evidence="3">floridensis</strain>
    </source>
</reference>
<dbReference type="RefSeq" id="XP_008073505.1">
    <property type="nucleotide sequence ID" value="XM_008075314.1"/>
</dbReference>